<gene>
    <name evidence="3" type="ORF">BCR42DRAFT_403720</name>
</gene>
<dbReference type="InterPro" id="IPR036249">
    <property type="entry name" value="Thioredoxin-like_sf"/>
</dbReference>
<accession>A0A1X2IVB7</accession>
<dbReference type="EMBL" id="MCGE01000003">
    <property type="protein sequence ID" value="ORZ22977.1"/>
    <property type="molecule type" value="Genomic_DNA"/>
</dbReference>
<feature type="domain" description="GST C-terminal" evidence="2">
    <location>
        <begin position="94"/>
        <end position="233"/>
    </location>
</feature>
<keyword evidence="4" id="KW-1185">Reference proteome</keyword>
<dbReference type="SUPFAM" id="SSF52833">
    <property type="entry name" value="Thioredoxin-like"/>
    <property type="match status" value="1"/>
</dbReference>
<comment type="caution">
    <text evidence="3">The sequence shown here is derived from an EMBL/GenBank/DDBJ whole genome shotgun (WGS) entry which is preliminary data.</text>
</comment>
<dbReference type="InterPro" id="IPR040079">
    <property type="entry name" value="Glutathione_S-Trfase"/>
</dbReference>
<dbReference type="PROSITE" id="PS50405">
    <property type="entry name" value="GST_CTER"/>
    <property type="match status" value="1"/>
</dbReference>
<proteinExistence type="predicted"/>
<protein>
    <recommendedName>
        <fullName evidence="5">Glutathione S-transferase</fullName>
    </recommendedName>
</protein>
<dbReference type="InterPro" id="IPR004046">
    <property type="entry name" value="GST_C"/>
</dbReference>
<name>A0A1X2IVB7_9FUNG</name>
<feature type="domain" description="GST N-terminal" evidence="1">
    <location>
        <begin position="5"/>
        <end position="83"/>
    </location>
</feature>
<organism evidence="3 4">
    <name type="scientific">Absidia repens</name>
    <dbReference type="NCBI Taxonomy" id="90262"/>
    <lineage>
        <taxon>Eukaryota</taxon>
        <taxon>Fungi</taxon>
        <taxon>Fungi incertae sedis</taxon>
        <taxon>Mucoromycota</taxon>
        <taxon>Mucoromycotina</taxon>
        <taxon>Mucoromycetes</taxon>
        <taxon>Mucorales</taxon>
        <taxon>Cunninghamellaceae</taxon>
        <taxon>Absidia</taxon>
    </lineage>
</organism>
<dbReference type="SFLD" id="SFLDS00019">
    <property type="entry name" value="Glutathione_Transferase_(cytos"/>
    <property type="match status" value="1"/>
</dbReference>
<dbReference type="InterPro" id="IPR004045">
    <property type="entry name" value="Glutathione_S-Trfase_N"/>
</dbReference>
<evidence type="ECO:0000259" key="1">
    <source>
        <dbReference type="PROSITE" id="PS50404"/>
    </source>
</evidence>
<dbReference type="Gene3D" id="1.20.1050.10">
    <property type="match status" value="1"/>
</dbReference>
<evidence type="ECO:0000313" key="3">
    <source>
        <dbReference type="EMBL" id="ORZ22977.1"/>
    </source>
</evidence>
<dbReference type="GO" id="GO:0005737">
    <property type="term" value="C:cytoplasm"/>
    <property type="evidence" value="ECO:0007669"/>
    <property type="project" value="TreeGrafter"/>
</dbReference>
<dbReference type="PANTHER" id="PTHR43968">
    <property type="match status" value="1"/>
</dbReference>
<dbReference type="CDD" id="cd00299">
    <property type="entry name" value="GST_C_family"/>
    <property type="match status" value="1"/>
</dbReference>
<sequence>MTAATKVIVVGAYMSTFTRTIRMGLEHFKVPYDQILALPHSESLKKYTPFGKIPVLLWPGQDRPMVETLVMRTYIDATYAPKIEQDPQPLTPLNIEAQLIVNFWVSVVSDHVFKNLILGVAKPREWMEKKGSSEQAIQERLEKPMVLALRTLTNLDDTLNASNYRGGPYVCGDQLTWADLYLYPCMADLFALPEADTFRTSAPKVWNWYQHFEQLDLAKNTYIGTVADQRSSL</sequence>
<dbReference type="PROSITE" id="PS50404">
    <property type="entry name" value="GST_NTER"/>
    <property type="match status" value="1"/>
</dbReference>
<dbReference type="InterPro" id="IPR036282">
    <property type="entry name" value="Glutathione-S-Trfase_C_sf"/>
</dbReference>
<dbReference type="STRING" id="90262.A0A1X2IVB7"/>
<dbReference type="Proteomes" id="UP000193560">
    <property type="component" value="Unassembled WGS sequence"/>
</dbReference>
<dbReference type="PANTHER" id="PTHR43968:SF6">
    <property type="entry name" value="GLUTATHIONE S-TRANSFERASE OMEGA"/>
    <property type="match status" value="1"/>
</dbReference>
<evidence type="ECO:0000259" key="2">
    <source>
        <dbReference type="PROSITE" id="PS50405"/>
    </source>
</evidence>
<dbReference type="Pfam" id="PF14497">
    <property type="entry name" value="GST_C_3"/>
    <property type="match status" value="1"/>
</dbReference>
<dbReference type="Gene3D" id="3.40.30.10">
    <property type="entry name" value="Glutaredoxin"/>
    <property type="match status" value="1"/>
</dbReference>
<dbReference type="AlphaFoldDB" id="A0A1X2IVB7"/>
<dbReference type="OrthoDB" id="249703at2759"/>
<evidence type="ECO:0000313" key="4">
    <source>
        <dbReference type="Proteomes" id="UP000193560"/>
    </source>
</evidence>
<dbReference type="InterPro" id="IPR050983">
    <property type="entry name" value="GST_Omega/HSP26"/>
</dbReference>
<dbReference type="SUPFAM" id="SSF47616">
    <property type="entry name" value="GST C-terminal domain-like"/>
    <property type="match status" value="1"/>
</dbReference>
<dbReference type="Pfam" id="PF13409">
    <property type="entry name" value="GST_N_2"/>
    <property type="match status" value="1"/>
</dbReference>
<reference evidence="3 4" key="1">
    <citation type="submission" date="2016-07" db="EMBL/GenBank/DDBJ databases">
        <title>Pervasive Adenine N6-methylation of Active Genes in Fungi.</title>
        <authorList>
            <consortium name="DOE Joint Genome Institute"/>
            <person name="Mondo S.J."/>
            <person name="Dannebaum R.O."/>
            <person name="Kuo R.C."/>
            <person name="Labutti K."/>
            <person name="Haridas S."/>
            <person name="Kuo A."/>
            <person name="Salamov A."/>
            <person name="Ahrendt S.R."/>
            <person name="Lipzen A."/>
            <person name="Sullivan W."/>
            <person name="Andreopoulos W.B."/>
            <person name="Clum A."/>
            <person name="Lindquist E."/>
            <person name="Daum C."/>
            <person name="Ramamoorthy G.K."/>
            <person name="Gryganskyi A."/>
            <person name="Culley D."/>
            <person name="Magnuson J.K."/>
            <person name="James T.Y."/>
            <person name="O'Malley M.A."/>
            <person name="Stajich J.E."/>
            <person name="Spatafora J.W."/>
            <person name="Visel A."/>
            <person name="Grigoriev I.V."/>
        </authorList>
    </citation>
    <scope>NUCLEOTIDE SEQUENCE [LARGE SCALE GENOMIC DNA]</scope>
    <source>
        <strain evidence="3 4">NRRL 1336</strain>
    </source>
</reference>
<dbReference type="InterPro" id="IPR010987">
    <property type="entry name" value="Glutathione-S-Trfase_C-like"/>
</dbReference>
<evidence type="ECO:0008006" key="5">
    <source>
        <dbReference type="Google" id="ProtNLM"/>
    </source>
</evidence>